<evidence type="ECO:0000313" key="1">
    <source>
        <dbReference type="EMBL" id="DAF57694.1"/>
    </source>
</evidence>
<dbReference type="EMBL" id="BK032737">
    <property type="protein sequence ID" value="DAF57694.1"/>
    <property type="molecule type" value="Genomic_DNA"/>
</dbReference>
<organism evidence="1">
    <name type="scientific">Siphoviridae sp. ctedO8</name>
    <dbReference type="NCBI Taxonomy" id="2827907"/>
    <lineage>
        <taxon>Viruses</taxon>
        <taxon>Duplodnaviria</taxon>
        <taxon>Heunggongvirae</taxon>
        <taxon>Uroviricota</taxon>
        <taxon>Caudoviricetes</taxon>
    </lineage>
</organism>
<reference evidence="1" key="1">
    <citation type="journal article" date="2021" name="Proc. Natl. Acad. Sci. U.S.A.">
        <title>A Catalog of Tens of Thousands of Viruses from Human Metagenomes Reveals Hidden Associations with Chronic Diseases.</title>
        <authorList>
            <person name="Tisza M.J."/>
            <person name="Buck C.B."/>
        </authorList>
    </citation>
    <scope>NUCLEOTIDE SEQUENCE</scope>
    <source>
        <strain evidence="1">CtedO8</strain>
    </source>
</reference>
<accession>A0A8S5T370</accession>
<name>A0A8S5T370_9CAUD</name>
<proteinExistence type="predicted"/>
<protein>
    <submittedName>
        <fullName evidence="1">Uncharacterized protein</fullName>
    </submittedName>
</protein>
<sequence>MTRVVQAFGRMYNHFVRDWTTDASLMNQMQKIVEQIARNDDRILTNVLIS</sequence>